<dbReference type="Gene3D" id="3.30.470.30">
    <property type="entry name" value="DNA ligase/mRNA capping enzyme"/>
    <property type="match status" value="1"/>
</dbReference>
<evidence type="ECO:0000313" key="2">
    <source>
        <dbReference type="Proteomes" id="UP000294543"/>
    </source>
</evidence>
<name>A0A4R4VZM2_9ACTN</name>
<comment type="caution">
    <text evidence="1">The sequence shown here is derived from an EMBL/GenBank/DDBJ whole genome shotgun (WGS) entry which is preliminary data.</text>
</comment>
<protein>
    <recommendedName>
        <fullName evidence="3">RNA ligase domain-containing protein</fullName>
    </recommendedName>
</protein>
<accession>A0A4R4VZM2</accession>
<dbReference type="Proteomes" id="UP000294543">
    <property type="component" value="Unassembled WGS sequence"/>
</dbReference>
<organism evidence="1 2">
    <name type="scientific">Nonomuraea diastatica</name>
    <dbReference type="NCBI Taxonomy" id="1848329"/>
    <lineage>
        <taxon>Bacteria</taxon>
        <taxon>Bacillati</taxon>
        <taxon>Actinomycetota</taxon>
        <taxon>Actinomycetes</taxon>
        <taxon>Streptosporangiales</taxon>
        <taxon>Streptosporangiaceae</taxon>
        <taxon>Nonomuraea</taxon>
    </lineage>
</organism>
<evidence type="ECO:0000313" key="1">
    <source>
        <dbReference type="EMBL" id="TDD10961.1"/>
    </source>
</evidence>
<sequence length="109" mass="11839">MPFPKIPVASSAAVAANGIWIATEKIHGAQMVIAYDGRELRIGKRKAWLRGEEAFFGWQLLRGELEQAARAALSLGGTVVRNRGMGGACGGWLAVTSHLRRVLRRLSAR</sequence>
<keyword evidence="2" id="KW-1185">Reference proteome</keyword>
<evidence type="ECO:0008006" key="3">
    <source>
        <dbReference type="Google" id="ProtNLM"/>
    </source>
</evidence>
<dbReference type="AlphaFoldDB" id="A0A4R4VZM2"/>
<dbReference type="SUPFAM" id="SSF56091">
    <property type="entry name" value="DNA ligase/mRNA capping enzyme, catalytic domain"/>
    <property type="match status" value="1"/>
</dbReference>
<reference evidence="1 2" key="1">
    <citation type="submission" date="2019-03" db="EMBL/GenBank/DDBJ databases">
        <title>Draft genome sequences of novel Actinobacteria.</title>
        <authorList>
            <person name="Sahin N."/>
            <person name="Ay H."/>
            <person name="Saygin H."/>
        </authorList>
    </citation>
    <scope>NUCLEOTIDE SEQUENCE [LARGE SCALE GENOMIC DNA]</scope>
    <source>
        <strain evidence="1 2">KC712</strain>
    </source>
</reference>
<proteinExistence type="predicted"/>
<gene>
    <name evidence="1" type="ORF">E1294_45925</name>
</gene>
<dbReference type="EMBL" id="SMKP01000227">
    <property type="protein sequence ID" value="TDD10961.1"/>
    <property type="molecule type" value="Genomic_DNA"/>
</dbReference>